<dbReference type="Proteomes" id="UP000035444">
    <property type="component" value="Unassembled WGS sequence"/>
</dbReference>
<dbReference type="EMBL" id="LAQL01000007">
    <property type="protein sequence ID" value="KLN60445.1"/>
    <property type="molecule type" value="Genomic_DNA"/>
</dbReference>
<dbReference type="PRINTS" id="PR00040">
    <property type="entry name" value="HTHMERR"/>
</dbReference>
<sequence>MYIGELSAQSGLSIDTLRYYEKIGLIPDTNRDHGGRRVYQPSIKDWISFLKKLRATGMGVKDMAHYAALRELGPETASQRRQMLEERREIVKDKITELSDCLNLLNYKIDLYKKIEASDSKVNSPLEAGVQTKGILKNDD</sequence>
<dbReference type="AlphaFoldDB" id="A0A0H2MUU1"/>
<dbReference type="PANTHER" id="PTHR30204">
    <property type="entry name" value="REDOX-CYCLING DRUG-SENSING TRANSCRIPTIONAL ACTIVATOR SOXR"/>
    <property type="match status" value="1"/>
</dbReference>
<evidence type="ECO:0000259" key="2">
    <source>
        <dbReference type="PROSITE" id="PS50937"/>
    </source>
</evidence>
<dbReference type="InterPro" id="IPR047057">
    <property type="entry name" value="MerR_fam"/>
</dbReference>
<dbReference type="SMART" id="SM00422">
    <property type="entry name" value="HTH_MERR"/>
    <property type="match status" value="1"/>
</dbReference>
<dbReference type="STRING" id="1489064.WH96_11995"/>
<accession>A0A0H2MUU1</accession>
<gene>
    <name evidence="3" type="ORF">WH96_11995</name>
</gene>
<dbReference type="CDD" id="cd01109">
    <property type="entry name" value="HTH_YyaN"/>
    <property type="match status" value="1"/>
</dbReference>
<dbReference type="PROSITE" id="PS00552">
    <property type="entry name" value="HTH_MERR_1"/>
    <property type="match status" value="1"/>
</dbReference>
<dbReference type="InterPro" id="IPR009061">
    <property type="entry name" value="DNA-bd_dom_put_sf"/>
</dbReference>
<dbReference type="GO" id="GO:0003677">
    <property type="term" value="F:DNA binding"/>
    <property type="evidence" value="ECO:0007669"/>
    <property type="project" value="UniProtKB-KW"/>
</dbReference>
<dbReference type="RefSeq" id="WP_047764410.1">
    <property type="nucleotide sequence ID" value="NZ_LAQL01000007.1"/>
</dbReference>
<dbReference type="InterPro" id="IPR000551">
    <property type="entry name" value="MerR-type_HTH_dom"/>
</dbReference>
<dbReference type="PANTHER" id="PTHR30204:SF98">
    <property type="entry name" value="HTH-TYPE TRANSCRIPTIONAL REGULATOR ADHR"/>
    <property type="match status" value="1"/>
</dbReference>
<protein>
    <recommendedName>
        <fullName evidence="2">HTH merR-type domain-containing protein</fullName>
    </recommendedName>
</protein>
<feature type="domain" description="HTH merR-type" evidence="2">
    <location>
        <begin position="1"/>
        <end position="69"/>
    </location>
</feature>
<dbReference type="PROSITE" id="PS50937">
    <property type="entry name" value="HTH_MERR_2"/>
    <property type="match status" value="1"/>
</dbReference>
<dbReference type="Pfam" id="PF00376">
    <property type="entry name" value="MerR"/>
    <property type="match status" value="1"/>
</dbReference>
<keyword evidence="4" id="KW-1185">Reference proteome</keyword>
<reference evidence="3 4" key="1">
    <citation type="submission" date="2015-03" db="EMBL/GenBank/DDBJ databases">
        <title>Genome Sequence of Kiloniella spongiae MEBiC09566, isolated from a marine sponge.</title>
        <authorList>
            <person name="Shao Z."/>
            <person name="Wang L."/>
            <person name="Li X."/>
        </authorList>
    </citation>
    <scope>NUCLEOTIDE SEQUENCE [LARGE SCALE GENOMIC DNA]</scope>
    <source>
        <strain evidence="3 4">MEBiC09566</strain>
    </source>
</reference>
<dbReference type="OrthoDB" id="9802944at2"/>
<dbReference type="SUPFAM" id="SSF46955">
    <property type="entry name" value="Putative DNA-binding domain"/>
    <property type="match status" value="1"/>
</dbReference>
<evidence type="ECO:0000256" key="1">
    <source>
        <dbReference type="ARBA" id="ARBA00023125"/>
    </source>
</evidence>
<dbReference type="GO" id="GO:0003700">
    <property type="term" value="F:DNA-binding transcription factor activity"/>
    <property type="evidence" value="ECO:0007669"/>
    <property type="project" value="InterPro"/>
</dbReference>
<dbReference type="PATRIC" id="fig|1489064.4.peg.3719"/>
<comment type="caution">
    <text evidence="3">The sequence shown here is derived from an EMBL/GenBank/DDBJ whole genome shotgun (WGS) entry which is preliminary data.</text>
</comment>
<organism evidence="3 4">
    <name type="scientific">Kiloniella spongiae</name>
    <dbReference type="NCBI Taxonomy" id="1489064"/>
    <lineage>
        <taxon>Bacteria</taxon>
        <taxon>Pseudomonadati</taxon>
        <taxon>Pseudomonadota</taxon>
        <taxon>Alphaproteobacteria</taxon>
        <taxon>Rhodospirillales</taxon>
        <taxon>Kiloniellaceae</taxon>
        <taxon>Kiloniella</taxon>
    </lineage>
</organism>
<evidence type="ECO:0000313" key="4">
    <source>
        <dbReference type="Proteomes" id="UP000035444"/>
    </source>
</evidence>
<name>A0A0H2MUU1_9PROT</name>
<keyword evidence="1" id="KW-0238">DNA-binding</keyword>
<evidence type="ECO:0000313" key="3">
    <source>
        <dbReference type="EMBL" id="KLN60445.1"/>
    </source>
</evidence>
<dbReference type="Gene3D" id="1.10.1660.10">
    <property type="match status" value="1"/>
</dbReference>
<proteinExistence type="predicted"/>